<dbReference type="STRING" id="1121345.SAMN02745217_01598"/>
<feature type="domain" description="HTH merR-type" evidence="5">
    <location>
        <begin position="1"/>
        <end position="68"/>
    </location>
</feature>
<dbReference type="AlphaFoldDB" id="A0A1M7Y5B5"/>
<dbReference type="Gene3D" id="1.10.1660.10">
    <property type="match status" value="1"/>
</dbReference>
<reference evidence="6 7" key="1">
    <citation type="submission" date="2016-12" db="EMBL/GenBank/DDBJ databases">
        <authorList>
            <person name="Song W.-J."/>
            <person name="Kurnit D.M."/>
        </authorList>
    </citation>
    <scope>NUCLEOTIDE SEQUENCE [LARGE SCALE GENOMIC DNA]</scope>
    <source>
        <strain evidence="6 7">DSM 12503</strain>
    </source>
</reference>
<dbReference type="OrthoDB" id="9791488at2"/>
<dbReference type="EMBL" id="FRFD01000004">
    <property type="protein sequence ID" value="SHO47634.1"/>
    <property type="molecule type" value="Genomic_DNA"/>
</dbReference>
<dbReference type="InterPro" id="IPR000551">
    <property type="entry name" value="MerR-type_HTH_dom"/>
</dbReference>
<dbReference type="GO" id="GO:0003677">
    <property type="term" value="F:DNA binding"/>
    <property type="evidence" value="ECO:0007669"/>
    <property type="project" value="UniProtKB-KW"/>
</dbReference>
<dbReference type="Proteomes" id="UP000184612">
    <property type="component" value="Unassembled WGS sequence"/>
</dbReference>
<evidence type="ECO:0000313" key="6">
    <source>
        <dbReference type="EMBL" id="SHO47634.1"/>
    </source>
</evidence>
<evidence type="ECO:0000259" key="5">
    <source>
        <dbReference type="PROSITE" id="PS50937"/>
    </source>
</evidence>
<evidence type="ECO:0000313" key="7">
    <source>
        <dbReference type="Proteomes" id="UP000184612"/>
    </source>
</evidence>
<dbReference type="InterPro" id="IPR009061">
    <property type="entry name" value="DNA-bd_dom_put_sf"/>
</dbReference>
<dbReference type="CDD" id="cd00592">
    <property type="entry name" value="HTH_MerR-like"/>
    <property type="match status" value="1"/>
</dbReference>
<keyword evidence="4" id="KW-0804">Transcription</keyword>
<dbReference type="InterPro" id="IPR047057">
    <property type="entry name" value="MerR_fam"/>
</dbReference>
<dbReference type="PANTHER" id="PTHR30204">
    <property type="entry name" value="REDOX-CYCLING DRUG-SENSING TRANSCRIPTIONAL ACTIVATOR SOXR"/>
    <property type="match status" value="1"/>
</dbReference>
<dbReference type="Pfam" id="PF13411">
    <property type="entry name" value="MerR_1"/>
    <property type="match status" value="1"/>
</dbReference>
<evidence type="ECO:0000256" key="4">
    <source>
        <dbReference type="ARBA" id="ARBA00023163"/>
    </source>
</evidence>
<dbReference type="PROSITE" id="PS50937">
    <property type="entry name" value="HTH_MERR_2"/>
    <property type="match status" value="1"/>
</dbReference>
<dbReference type="PANTHER" id="PTHR30204:SF69">
    <property type="entry name" value="MERR-FAMILY TRANSCRIPTIONAL REGULATOR"/>
    <property type="match status" value="1"/>
</dbReference>
<evidence type="ECO:0000256" key="3">
    <source>
        <dbReference type="ARBA" id="ARBA00023125"/>
    </source>
</evidence>
<keyword evidence="1" id="KW-0678">Repressor</keyword>
<dbReference type="RefSeq" id="WP_073588298.1">
    <property type="nucleotide sequence ID" value="NZ_FRFD01000004.1"/>
</dbReference>
<dbReference type="GO" id="GO:0003700">
    <property type="term" value="F:DNA-binding transcription factor activity"/>
    <property type="evidence" value="ECO:0007669"/>
    <property type="project" value="InterPro"/>
</dbReference>
<evidence type="ECO:0000256" key="2">
    <source>
        <dbReference type="ARBA" id="ARBA00023015"/>
    </source>
</evidence>
<evidence type="ECO:0000256" key="1">
    <source>
        <dbReference type="ARBA" id="ARBA00022491"/>
    </source>
</evidence>
<keyword evidence="3 6" id="KW-0238">DNA-binding</keyword>
<keyword evidence="2" id="KW-0805">Transcription regulation</keyword>
<sequence>MLIKQAGKAAGLTKKAIEYYTEQGLTAPSVLENGYRDYSEEDINKLKKISVLRKLGLGMEEIKEVLEDKTETALKRLTVQKELLVQREQEKKKILDRLSCGGDYSKISEDLKAMEENCNIAERLLEAFPGYYGRFTCLHFARFLKEPALTKEQQEAYQVILSFLDDIPSFEFPEDLKQYFENELSEMGTEAIDKMLGEMKNSVENIEEFLTEKKDFIGEYVSFRKSEAYLESPAYKMTGLMKDFNNTSGYYTVFIPAMEKLSPSYKQYRKELEKANERLLTLFPEAADLK</sequence>
<gene>
    <name evidence="6" type="ORF">SAMN02745217_01598</name>
</gene>
<accession>A0A1M7Y5B5</accession>
<proteinExistence type="predicted"/>
<name>A0A1M7Y5B5_9FIRM</name>
<organism evidence="6 7">
    <name type="scientific">Anaerocolumna xylanovorans DSM 12503</name>
    <dbReference type="NCBI Taxonomy" id="1121345"/>
    <lineage>
        <taxon>Bacteria</taxon>
        <taxon>Bacillati</taxon>
        <taxon>Bacillota</taxon>
        <taxon>Clostridia</taxon>
        <taxon>Lachnospirales</taxon>
        <taxon>Lachnospiraceae</taxon>
        <taxon>Anaerocolumna</taxon>
    </lineage>
</organism>
<dbReference type="SUPFAM" id="SSF46955">
    <property type="entry name" value="Putative DNA-binding domain"/>
    <property type="match status" value="1"/>
</dbReference>
<dbReference type="SMART" id="SM00422">
    <property type="entry name" value="HTH_MERR"/>
    <property type="match status" value="1"/>
</dbReference>
<protein>
    <submittedName>
        <fullName evidence="6">DNA-binding transcriptional regulator, MerR family</fullName>
    </submittedName>
</protein>
<keyword evidence="7" id="KW-1185">Reference proteome</keyword>